<dbReference type="EMBL" id="UOFO01000023">
    <property type="protein sequence ID" value="VAW83742.1"/>
    <property type="molecule type" value="Genomic_DNA"/>
</dbReference>
<reference evidence="2" key="1">
    <citation type="submission" date="2018-06" db="EMBL/GenBank/DDBJ databases">
        <authorList>
            <person name="Zhirakovskaya E."/>
        </authorList>
    </citation>
    <scope>NUCLEOTIDE SEQUENCE</scope>
</reference>
<evidence type="ECO:0008006" key="3">
    <source>
        <dbReference type="Google" id="ProtNLM"/>
    </source>
</evidence>
<feature type="compositionally biased region" description="Polar residues" evidence="1">
    <location>
        <begin position="1"/>
        <end position="19"/>
    </location>
</feature>
<evidence type="ECO:0000256" key="1">
    <source>
        <dbReference type="SAM" id="MobiDB-lite"/>
    </source>
</evidence>
<feature type="non-terminal residue" evidence="2">
    <location>
        <position position="1"/>
    </location>
</feature>
<dbReference type="AlphaFoldDB" id="A0A3B0Z879"/>
<proteinExistence type="predicted"/>
<feature type="region of interest" description="Disordered" evidence="1">
    <location>
        <begin position="1"/>
        <end position="24"/>
    </location>
</feature>
<gene>
    <name evidence="2" type="ORF">MNBD_GAMMA16-2347</name>
</gene>
<name>A0A3B0Z879_9ZZZZ</name>
<organism evidence="2">
    <name type="scientific">hydrothermal vent metagenome</name>
    <dbReference type="NCBI Taxonomy" id="652676"/>
    <lineage>
        <taxon>unclassified sequences</taxon>
        <taxon>metagenomes</taxon>
        <taxon>ecological metagenomes</taxon>
    </lineage>
</organism>
<accession>A0A3B0Z879</accession>
<sequence>VSNTINTSFVERQNGTDRGQNSRKRRMTYGFSKNLDVHHAMTYFTLYSYNFCWPVRTLVVQNGSKKMKRTPAMAAGLADHIWSIEEWIMYPMLINSQ</sequence>
<evidence type="ECO:0000313" key="2">
    <source>
        <dbReference type="EMBL" id="VAW83742.1"/>
    </source>
</evidence>
<protein>
    <recommendedName>
        <fullName evidence="3">Mobile element protein</fullName>
    </recommendedName>
</protein>